<gene>
    <name evidence="2" type="ORF">E3T49_13120</name>
</gene>
<feature type="transmembrane region" description="Helical" evidence="1">
    <location>
        <begin position="61"/>
        <end position="81"/>
    </location>
</feature>
<evidence type="ECO:0000313" key="3">
    <source>
        <dbReference type="Proteomes" id="UP000297472"/>
    </source>
</evidence>
<keyword evidence="1" id="KW-0812">Transmembrane</keyword>
<sequence length="86" mass="9175">MIRKNTWITGQRYSRHPHLDVMDTSPSASPVSVPPYEAAIRITGEAPTVQPARSTDSWTPITISVVISGVLVIALLVAVLIQGPAA</sequence>
<keyword evidence="1" id="KW-1133">Transmembrane helix</keyword>
<dbReference type="RefSeq" id="WP_134425349.1">
    <property type="nucleotide sequence ID" value="NZ_SOHA01000039.1"/>
</dbReference>
<evidence type="ECO:0000313" key="2">
    <source>
        <dbReference type="EMBL" id="TFD27479.1"/>
    </source>
</evidence>
<name>A0A4Y8JWF7_9MICO</name>
<keyword evidence="1" id="KW-0472">Membrane</keyword>
<dbReference type="AlphaFoldDB" id="A0A4Y8JWF7"/>
<dbReference type="EMBL" id="SOHA01000039">
    <property type="protein sequence ID" value="TFD27479.1"/>
    <property type="molecule type" value="Genomic_DNA"/>
</dbReference>
<reference evidence="2 3" key="1">
    <citation type="submission" date="2019-03" db="EMBL/GenBank/DDBJ databases">
        <title>Genomics of glacier-inhabiting Cryobacterium strains.</title>
        <authorList>
            <person name="Liu Q."/>
            <person name="Xin Y.-H."/>
        </authorList>
    </citation>
    <scope>NUCLEOTIDE SEQUENCE [LARGE SCALE GENOMIC DNA]</scope>
    <source>
        <strain evidence="2 3">TMT1-51</strain>
    </source>
</reference>
<comment type="caution">
    <text evidence="2">The sequence shown here is derived from an EMBL/GenBank/DDBJ whole genome shotgun (WGS) entry which is preliminary data.</text>
</comment>
<evidence type="ECO:0000256" key="1">
    <source>
        <dbReference type="SAM" id="Phobius"/>
    </source>
</evidence>
<protein>
    <submittedName>
        <fullName evidence="2">Uncharacterized protein</fullName>
    </submittedName>
</protein>
<proteinExistence type="predicted"/>
<organism evidence="2 3">
    <name type="scientific">Cryobacterium cryoconiti</name>
    <dbReference type="NCBI Taxonomy" id="1259239"/>
    <lineage>
        <taxon>Bacteria</taxon>
        <taxon>Bacillati</taxon>
        <taxon>Actinomycetota</taxon>
        <taxon>Actinomycetes</taxon>
        <taxon>Micrococcales</taxon>
        <taxon>Microbacteriaceae</taxon>
        <taxon>Cryobacterium</taxon>
    </lineage>
</organism>
<dbReference type="Proteomes" id="UP000297472">
    <property type="component" value="Unassembled WGS sequence"/>
</dbReference>
<accession>A0A4Y8JWF7</accession>
<keyword evidence="3" id="KW-1185">Reference proteome</keyword>